<proteinExistence type="predicted"/>
<reference evidence="3 4" key="1">
    <citation type="submission" date="2017-02" db="EMBL/GenBank/DDBJ databases">
        <authorList>
            <person name="Peterson S.W."/>
        </authorList>
    </citation>
    <scope>NUCLEOTIDE SEQUENCE [LARGE SCALE GENOMIC DNA]</scope>
    <source>
        <strain evidence="3 4">B Mb 05.01</strain>
    </source>
</reference>
<evidence type="ECO:0000256" key="1">
    <source>
        <dbReference type="SAM" id="Phobius"/>
    </source>
</evidence>
<organism evidence="3 4">
    <name type="scientific">Microbacterium esteraromaticum</name>
    <dbReference type="NCBI Taxonomy" id="57043"/>
    <lineage>
        <taxon>Bacteria</taxon>
        <taxon>Bacillati</taxon>
        <taxon>Actinomycetota</taxon>
        <taxon>Actinomycetes</taxon>
        <taxon>Micrococcales</taxon>
        <taxon>Microbacteriaceae</taxon>
        <taxon>Microbacterium</taxon>
    </lineage>
</organism>
<dbReference type="Gene3D" id="3.40.630.10">
    <property type="entry name" value="Zn peptidases"/>
    <property type="match status" value="1"/>
</dbReference>
<keyword evidence="1" id="KW-0472">Membrane</keyword>
<dbReference type="Gene3D" id="3.50.30.30">
    <property type="match status" value="1"/>
</dbReference>
<dbReference type="EMBL" id="FUKO01000029">
    <property type="protein sequence ID" value="SJN41844.1"/>
    <property type="molecule type" value="Genomic_DNA"/>
</dbReference>
<dbReference type="EC" id="3.4.11.15" evidence="3"/>
<sequence length="765" mass="79536">MMPTAAHAAPYAPQDAIEAIETGTFLPSFELEFANKVSDANAYEHVRHLAVDIGPRVTGTAGEDAGLAYVQSVLDSYGMETRNETFRVGVSSFAMATSDRELPAGPNWQFGVASNAVFTGPDAPVTAGVVDVGNGADTTGFDLAGKFVLVDWVSSAAARNVLITALRGENPAGIIFTATADNASIPRLSSVPAAAQDILMMAAGTVQGERIRQVLESGPLELSITTDKSRDTGSNVIGVQKAAGDTDGTAPIIYIGAHIDSVIGSPGASDNGSGNGIMLEAARIFSEYSLNTEIRFGSWGGEEGGIRGSSHHANQLTADEIERSIGAWNTDMTGTSHVGTDERPFGFWGLSVNPDNADNAVLNFASATSVQAGYGDFNRGYVGRSDHQSFHDVGIPAAVFSWMYWSEADSIVLEPAYHKPSDTMEFISQERLGIGAEIIGASAFRAAMNTVDITVADEAGDPASGARVAMSCGADEGWRDAGVTTDEGTTSVLTPNTDCTFVALASNRANAFTVGEISGDTSIELALVLDTAAPVVGIATDIDPAVTGWFTDKPVTASVSATDDTDEAPVTEFSVNGGEWAPYTAPFALGDDGIYVVDTRATDGAGNVGAASEIVQIDTLAPELEVLTEGATRGNFTVRFYDETSGVERVEYRLPGGKWTGLGEDGTAEGGVWGTISQQLELDDEAVTVEFRAHDVAGNVSALATLEIGAVASTPGVSPDRETGQLAVTGANLPWLAGSIAMLLLAGGAIFTIRRNREGKLVADA</sequence>
<gene>
    <name evidence="3" type="ORF">FM104_11670</name>
</gene>
<dbReference type="PANTHER" id="PTHR12147">
    <property type="entry name" value="METALLOPEPTIDASE M28 FAMILY MEMBER"/>
    <property type="match status" value="1"/>
</dbReference>
<dbReference type="NCBIfam" id="NF047446">
    <property type="entry name" value="barrel_OmpL47"/>
    <property type="match status" value="1"/>
</dbReference>
<keyword evidence="1" id="KW-1133">Transmembrane helix</keyword>
<keyword evidence="1" id="KW-0812">Transmembrane</keyword>
<keyword evidence="3" id="KW-0378">Hydrolase</keyword>
<feature type="domain" description="Peptidase M28" evidence="2">
    <location>
        <begin position="245"/>
        <end position="439"/>
    </location>
</feature>
<keyword evidence="3" id="KW-0645">Protease</keyword>
<dbReference type="Pfam" id="PF04389">
    <property type="entry name" value="Peptidase_M28"/>
    <property type="match status" value="1"/>
</dbReference>
<dbReference type="SUPFAM" id="SSF53187">
    <property type="entry name" value="Zn-dependent exopeptidases"/>
    <property type="match status" value="1"/>
</dbReference>
<dbReference type="InterPro" id="IPR007484">
    <property type="entry name" value="Peptidase_M28"/>
</dbReference>
<dbReference type="GO" id="GO:0006508">
    <property type="term" value="P:proteolysis"/>
    <property type="evidence" value="ECO:0007669"/>
    <property type="project" value="InterPro"/>
</dbReference>
<keyword evidence="4" id="KW-1185">Reference proteome</keyword>
<feature type="transmembrane region" description="Helical" evidence="1">
    <location>
        <begin position="733"/>
        <end position="753"/>
    </location>
</feature>
<accession>A0A1R4KCG6</accession>
<evidence type="ECO:0000259" key="2">
    <source>
        <dbReference type="Pfam" id="PF04389"/>
    </source>
</evidence>
<dbReference type="GO" id="GO:0004177">
    <property type="term" value="F:aminopeptidase activity"/>
    <property type="evidence" value="ECO:0007669"/>
    <property type="project" value="UniProtKB-KW"/>
</dbReference>
<dbReference type="GO" id="GO:0008235">
    <property type="term" value="F:metalloexopeptidase activity"/>
    <property type="evidence" value="ECO:0007669"/>
    <property type="project" value="InterPro"/>
</dbReference>
<dbReference type="PANTHER" id="PTHR12147:SF26">
    <property type="entry name" value="PEPTIDASE M28 DOMAIN-CONTAINING PROTEIN"/>
    <property type="match status" value="1"/>
</dbReference>
<dbReference type="InterPro" id="IPR058094">
    <property type="entry name" value="Ig-like_OmpL47-like"/>
</dbReference>
<dbReference type="AlphaFoldDB" id="A0A1R4KCG6"/>
<protein>
    <submittedName>
        <fullName evidence="3">Aminopeptidase Y (Arg, Lys, Leu preference)</fullName>
        <ecNumber evidence="3">3.4.11.15</ecNumber>
    </submittedName>
</protein>
<dbReference type="InterPro" id="IPR045175">
    <property type="entry name" value="M28_fam"/>
</dbReference>
<name>A0A1R4KCG6_9MICO</name>
<evidence type="ECO:0000313" key="3">
    <source>
        <dbReference type="EMBL" id="SJN41844.1"/>
    </source>
</evidence>
<evidence type="ECO:0000313" key="4">
    <source>
        <dbReference type="Proteomes" id="UP000196320"/>
    </source>
</evidence>
<dbReference type="Proteomes" id="UP000196320">
    <property type="component" value="Unassembled WGS sequence"/>
</dbReference>
<keyword evidence="3" id="KW-0031">Aminopeptidase</keyword>